<dbReference type="EMBL" id="JAYGHY010000086">
    <property type="protein sequence ID" value="MEA5443997.1"/>
    <property type="molecule type" value="Genomic_DNA"/>
</dbReference>
<comment type="pathway">
    <text evidence="2 6">Cofactor biosynthesis; molybdopterin biosynthesis.</text>
</comment>
<evidence type="ECO:0000259" key="7">
    <source>
        <dbReference type="Pfam" id="PF01967"/>
    </source>
</evidence>
<dbReference type="NCBIfam" id="TIGR00581">
    <property type="entry name" value="moaC"/>
    <property type="match status" value="1"/>
</dbReference>
<dbReference type="CDD" id="cd01420">
    <property type="entry name" value="MoaC_PE"/>
    <property type="match status" value="1"/>
</dbReference>
<evidence type="ECO:0000256" key="5">
    <source>
        <dbReference type="ARBA" id="ARBA00023239"/>
    </source>
</evidence>
<dbReference type="GO" id="GO:0061799">
    <property type="term" value="F:cyclic pyranopterin monophosphate synthase activity"/>
    <property type="evidence" value="ECO:0007669"/>
    <property type="project" value="UniProtKB-EC"/>
</dbReference>
<keyword evidence="9" id="KW-1185">Reference proteome</keyword>
<keyword evidence="4 6" id="KW-0501">Molybdenum cofactor biosynthesis</keyword>
<dbReference type="Proteomes" id="UP001302329">
    <property type="component" value="Unassembled WGS sequence"/>
</dbReference>
<sequence length="186" mass="19316">MSAMLGAPPIRIRSGMSQPGLSHLNAAGQVHMVEVGDRPASDRRAVAEGHITMAPEVLALVLEGRAAKGDVLAVARVAAIQGAKRTWELIPLCHPIALTGLEVLIEPSADGSGLRLQASARTNGATGVEMEALTAVQVGLLTLYDMVKSADPAMTIGPVRLLRKEGGRRGLWVHPAVQGPAGECDG</sequence>
<comment type="caution">
    <text evidence="8">The sequence shown here is derived from an EMBL/GenBank/DDBJ whole genome shotgun (WGS) entry which is preliminary data.</text>
</comment>
<feature type="domain" description="Molybdopterin cofactor biosynthesis C (MoaC)" evidence="7">
    <location>
        <begin position="32"/>
        <end position="167"/>
    </location>
</feature>
<dbReference type="NCBIfam" id="NF006870">
    <property type="entry name" value="PRK09364.1"/>
    <property type="match status" value="1"/>
</dbReference>
<evidence type="ECO:0000256" key="1">
    <source>
        <dbReference type="ARBA" id="ARBA00001637"/>
    </source>
</evidence>
<reference evidence="8 9" key="1">
    <citation type="submission" date="2023-12" db="EMBL/GenBank/DDBJ databases">
        <title>Baltic Sea Cyanobacteria.</title>
        <authorList>
            <person name="Delbaje E."/>
            <person name="Fewer D.P."/>
            <person name="Shishido T.K."/>
        </authorList>
    </citation>
    <scope>NUCLEOTIDE SEQUENCE [LARGE SCALE GENOMIC DNA]</scope>
    <source>
        <strain evidence="8 9">UHCC 0281</strain>
    </source>
</reference>
<dbReference type="InterPro" id="IPR023045">
    <property type="entry name" value="MoaC"/>
</dbReference>
<comment type="function">
    <text evidence="6">Catalyzes the conversion of (8S)-3',8-cyclo-7,8-dihydroguanosine 5'-triphosphate to cyclic pyranopterin monophosphate (cPMP).</text>
</comment>
<dbReference type="SUPFAM" id="SSF55040">
    <property type="entry name" value="Molybdenum cofactor biosynthesis protein C, MoaC"/>
    <property type="match status" value="1"/>
</dbReference>
<dbReference type="EC" id="4.6.1.17" evidence="3 6"/>
<dbReference type="Gene3D" id="3.30.70.640">
    <property type="entry name" value="Molybdopterin cofactor biosynthesis C (MoaC) domain"/>
    <property type="match status" value="1"/>
</dbReference>
<dbReference type="RefSeq" id="WP_323357944.1">
    <property type="nucleotide sequence ID" value="NZ_JAYGHY010000086.1"/>
</dbReference>
<comment type="catalytic activity">
    <reaction evidence="1 6">
        <text>(8S)-3',8-cyclo-7,8-dihydroguanosine 5'-triphosphate = cyclic pyranopterin phosphate + diphosphate</text>
        <dbReference type="Rhea" id="RHEA:49580"/>
        <dbReference type="ChEBI" id="CHEBI:33019"/>
        <dbReference type="ChEBI" id="CHEBI:59648"/>
        <dbReference type="ChEBI" id="CHEBI:131766"/>
        <dbReference type="EC" id="4.6.1.17"/>
    </reaction>
</comment>
<feature type="binding site" evidence="6">
    <location>
        <begin position="92"/>
        <end position="94"/>
    </location>
    <ligand>
        <name>substrate</name>
    </ligand>
</feature>
<evidence type="ECO:0000256" key="2">
    <source>
        <dbReference type="ARBA" id="ARBA00005046"/>
    </source>
</evidence>
<comment type="subunit">
    <text evidence="6">Homohexamer; trimer of dimers.</text>
</comment>
<proteinExistence type="inferred from homology"/>
<evidence type="ECO:0000256" key="6">
    <source>
        <dbReference type="HAMAP-Rule" id="MF_01224"/>
    </source>
</evidence>
<keyword evidence="5 6" id="KW-0456">Lyase</keyword>
<dbReference type="InterPro" id="IPR002820">
    <property type="entry name" value="Mopterin_CF_biosynth-C_dom"/>
</dbReference>
<evidence type="ECO:0000256" key="3">
    <source>
        <dbReference type="ARBA" id="ARBA00012575"/>
    </source>
</evidence>
<name>A0ABU5T131_9CYAN</name>
<feature type="binding site" evidence="6">
    <location>
        <begin position="130"/>
        <end position="131"/>
    </location>
    <ligand>
        <name>substrate</name>
    </ligand>
</feature>
<organism evidence="8 9">
    <name type="scientific">Cyanobium gracile UHCC 0281</name>
    <dbReference type="NCBI Taxonomy" id="3110309"/>
    <lineage>
        <taxon>Bacteria</taxon>
        <taxon>Bacillati</taxon>
        <taxon>Cyanobacteriota</taxon>
        <taxon>Cyanophyceae</taxon>
        <taxon>Synechococcales</taxon>
        <taxon>Prochlorococcaceae</taxon>
        <taxon>Cyanobium</taxon>
    </lineage>
</organism>
<evidence type="ECO:0000313" key="8">
    <source>
        <dbReference type="EMBL" id="MEA5443997.1"/>
    </source>
</evidence>
<dbReference type="PANTHER" id="PTHR22960">
    <property type="entry name" value="MOLYBDOPTERIN COFACTOR SYNTHESIS PROTEIN A"/>
    <property type="match status" value="1"/>
</dbReference>
<dbReference type="InterPro" id="IPR050105">
    <property type="entry name" value="MoCo_biosynth_MoaA/MoaC"/>
</dbReference>
<protein>
    <recommendedName>
        <fullName evidence="3 6">Cyclic pyranopterin monophosphate synthase</fullName>
        <ecNumber evidence="3 6">4.6.1.17</ecNumber>
    </recommendedName>
    <alternativeName>
        <fullName evidence="6">Molybdenum cofactor biosynthesis protein C</fullName>
    </alternativeName>
</protein>
<feature type="active site" evidence="6">
    <location>
        <position position="145"/>
    </location>
</feature>
<dbReference type="Pfam" id="PF01967">
    <property type="entry name" value="MoaC"/>
    <property type="match status" value="1"/>
</dbReference>
<dbReference type="HAMAP" id="MF_01224_B">
    <property type="entry name" value="MoaC_B"/>
    <property type="match status" value="1"/>
</dbReference>
<accession>A0ABU5T131</accession>
<evidence type="ECO:0000256" key="4">
    <source>
        <dbReference type="ARBA" id="ARBA00023150"/>
    </source>
</evidence>
<comment type="similarity">
    <text evidence="6">Belongs to the MoaC family.</text>
</comment>
<dbReference type="InterPro" id="IPR036522">
    <property type="entry name" value="MoaC_sf"/>
</dbReference>
<gene>
    <name evidence="6 8" type="primary">moaC</name>
    <name evidence="8" type="ORF">VB739_15670</name>
</gene>
<evidence type="ECO:0000313" key="9">
    <source>
        <dbReference type="Proteomes" id="UP001302329"/>
    </source>
</evidence>
<dbReference type="InterPro" id="IPR047594">
    <property type="entry name" value="MoaC_bact/euk"/>
</dbReference>